<keyword evidence="2" id="KW-1185">Reference proteome</keyword>
<proteinExistence type="predicted"/>
<evidence type="ECO:0000313" key="2">
    <source>
        <dbReference type="Proteomes" id="UP001596405"/>
    </source>
</evidence>
<reference evidence="2" key="1">
    <citation type="journal article" date="2019" name="Int. J. Syst. Evol. Microbiol.">
        <title>The Global Catalogue of Microorganisms (GCM) 10K type strain sequencing project: providing services to taxonomists for standard genome sequencing and annotation.</title>
        <authorList>
            <consortium name="The Broad Institute Genomics Platform"/>
            <consortium name="The Broad Institute Genome Sequencing Center for Infectious Disease"/>
            <person name="Wu L."/>
            <person name="Ma J."/>
        </authorList>
    </citation>
    <scope>NUCLEOTIDE SEQUENCE [LARGE SCALE GENOMIC DNA]</scope>
    <source>
        <strain evidence="2">CGMCC 4.7393</strain>
    </source>
</reference>
<dbReference type="Proteomes" id="UP001596405">
    <property type="component" value="Unassembled WGS sequence"/>
</dbReference>
<organism evidence="1 2">
    <name type="scientific">Rufibacter roseus</name>
    <dbReference type="NCBI Taxonomy" id="1567108"/>
    <lineage>
        <taxon>Bacteria</taxon>
        <taxon>Pseudomonadati</taxon>
        <taxon>Bacteroidota</taxon>
        <taxon>Cytophagia</taxon>
        <taxon>Cytophagales</taxon>
        <taxon>Hymenobacteraceae</taxon>
        <taxon>Rufibacter</taxon>
    </lineage>
</organism>
<dbReference type="EMBL" id="JBHSYQ010000016">
    <property type="protein sequence ID" value="MFC6999911.1"/>
    <property type="molecule type" value="Genomic_DNA"/>
</dbReference>
<evidence type="ECO:0000313" key="1">
    <source>
        <dbReference type="EMBL" id="MFC6999911.1"/>
    </source>
</evidence>
<protein>
    <submittedName>
        <fullName evidence="1">Uncharacterized protein</fullName>
    </submittedName>
</protein>
<comment type="caution">
    <text evidence="1">The sequence shown here is derived from an EMBL/GenBank/DDBJ whole genome shotgun (WGS) entry which is preliminary data.</text>
</comment>
<accession>A0ABW2DUJ0</accession>
<name>A0ABW2DUJ0_9BACT</name>
<dbReference type="RefSeq" id="WP_066622114.1">
    <property type="nucleotide sequence ID" value="NZ_JBHSYQ010000016.1"/>
</dbReference>
<sequence length="103" mass="12018">MGNYFNREDKGKQLVWQLDAGTAYTKDQKKEPGAFMASCYIEPTLYVRKVSEAWLEFPELVMALPEFAKENEYNHRNMLHVELKPYGKSMVQTKVTVALHQIF</sequence>
<gene>
    <name evidence="1" type="ORF">ACFQHR_19910</name>
</gene>